<evidence type="ECO:0000313" key="1">
    <source>
        <dbReference type="EMBL" id="MFD2460089.1"/>
    </source>
</evidence>
<proteinExistence type="predicted"/>
<reference evidence="2" key="1">
    <citation type="journal article" date="2019" name="Int. J. Syst. Evol. Microbiol.">
        <title>The Global Catalogue of Microorganisms (GCM) 10K type strain sequencing project: providing services to taxonomists for standard genome sequencing and annotation.</title>
        <authorList>
            <consortium name="The Broad Institute Genomics Platform"/>
            <consortium name="The Broad Institute Genome Sequencing Center for Infectious Disease"/>
            <person name="Wu L."/>
            <person name="Ma J."/>
        </authorList>
    </citation>
    <scope>NUCLEOTIDE SEQUENCE [LARGE SCALE GENOMIC DNA]</scope>
    <source>
        <strain evidence="2">CGMCC 4.7643</strain>
    </source>
</reference>
<name>A0ABW5GHB7_9PSEU</name>
<keyword evidence="2" id="KW-1185">Reference proteome</keyword>
<evidence type="ECO:0000313" key="2">
    <source>
        <dbReference type="Proteomes" id="UP001597419"/>
    </source>
</evidence>
<evidence type="ECO:0008006" key="3">
    <source>
        <dbReference type="Google" id="ProtNLM"/>
    </source>
</evidence>
<accession>A0ABW5GHB7</accession>
<gene>
    <name evidence="1" type="ORF">ACFSYJ_15865</name>
</gene>
<sequence length="517" mass="56279">MSPVSRARKIAAQPTAPSLNGVFKDVLRDFSALGADPGAFDVELLASEVLGQWWDLPLEEDQEPLGFELIAFAQRKITPGAAALLAALRGVAETPEERDAAAEALAVVLGRGIPEPEWAAAVGEVKVGECWRTGDVYGDEASLLCVFSRGELEHGLLALLDFADGGRVRDLVVIDEPREVLAEMREQATTEPELVLLSQVEPAEAHRLLADGLAATDVLEEPDVSEDYARFHAIALTWCRSLPDPAPAPETPEWAEETREAVVEEFVAQSGIEDTGAARALARLLVDHGCAAEPSAPLRVGPEKLARFLELVLDGEFELDPDHQDALAPVLLAWTTWAAARAGLGEQAVVTLVDAVTEYLDEYATDDSALDAYLDGSEELEDPAELAEALDRRMFAVPSLSTVIGDEEVDLEPTDPEQRRLLVIGEHPEYHESLASDTFDGAPRVRLELKTALVDQLWENEPPEAWAAASRLRENGLEREEILDQLVDVLAGQLQETGPDRLDYDVDGYRKALDQVN</sequence>
<comment type="caution">
    <text evidence="1">The sequence shown here is derived from an EMBL/GenBank/DDBJ whole genome shotgun (WGS) entry which is preliminary data.</text>
</comment>
<organism evidence="1 2">
    <name type="scientific">Amycolatopsis samaneae</name>
    <dbReference type="NCBI Taxonomy" id="664691"/>
    <lineage>
        <taxon>Bacteria</taxon>
        <taxon>Bacillati</taxon>
        <taxon>Actinomycetota</taxon>
        <taxon>Actinomycetes</taxon>
        <taxon>Pseudonocardiales</taxon>
        <taxon>Pseudonocardiaceae</taxon>
        <taxon>Amycolatopsis</taxon>
    </lineage>
</organism>
<dbReference type="EMBL" id="JBHUKU010000008">
    <property type="protein sequence ID" value="MFD2460089.1"/>
    <property type="molecule type" value="Genomic_DNA"/>
</dbReference>
<protein>
    <recommendedName>
        <fullName evidence="3">DUF1841 family protein</fullName>
    </recommendedName>
</protein>
<dbReference type="Proteomes" id="UP001597419">
    <property type="component" value="Unassembled WGS sequence"/>
</dbReference>
<dbReference type="RefSeq" id="WP_345398604.1">
    <property type="nucleotide sequence ID" value="NZ_BAABHG010000009.1"/>
</dbReference>